<dbReference type="Proteomes" id="UP000248925">
    <property type="component" value="Unassembled WGS sequence"/>
</dbReference>
<dbReference type="PANTHER" id="PTHR37423">
    <property type="entry name" value="SOLUBLE LYTIC MUREIN TRANSGLYCOSYLASE-RELATED"/>
    <property type="match status" value="1"/>
</dbReference>
<sequence length="209" mass="22394">MLLIGYDCAFAGQNQPAHPVHRTHLVHKTHVVHKARLVHKNRVAQRSHRVKVETVSLKTVTRSTGYATPQVAAAATAAVTPGGSVAKANPYTDMIAKYATQNGVPVELATAVVQIESNFNPKMRGSAGEIGLMQVKPATARMMGYTGSAKGLYDPETNIRIGMKYLAMAQQLGGGPTCNTILKYNAGHAATRMNPISERYCGKVLALLD</sequence>
<comment type="caution">
    <text evidence="4">The sequence shown here is derived from an EMBL/GenBank/DDBJ whole genome shotgun (WGS) entry which is preliminary data.</text>
</comment>
<feature type="domain" description="Transglycosylase SLT" evidence="3">
    <location>
        <begin position="94"/>
        <end position="192"/>
    </location>
</feature>
<reference evidence="4 5" key="1">
    <citation type="journal article" date="2018" name="Sci. Rep.">
        <title>Rhizobium tumorigenes sp. nov., a novel plant tumorigenic bacterium isolated from cane gall tumors on thornless blackberry.</title>
        <authorList>
            <person name="Kuzmanovi N."/>
            <person name="Smalla K."/>
            <person name="Gronow S."/>
            <person name="PuBawska J."/>
        </authorList>
    </citation>
    <scope>NUCLEOTIDE SEQUENCE [LARGE SCALE GENOMIC DNA]</scope>
    <source>
        <strain evidence="4 5">CCBAU 85046</strain>
    </source>
</reference>
<evidence type="ECO:0000313" key="5">
    <source>
        <dbReference type="Proteomes" id="UP000248925"/>
    </source>
</evidence>
<name>A0A2W4CMR2_9HYPH</name>
<accession>A0A2W4CMR2</accession>
<dbReference type="SUPFAM" id="SSF53955">
    <property type="entry name" value="Lysozyme-like"/>
    <property type="match status" value="1"/>
</dbReference>
<evidence type="ECO:0000256" key="2">
    <source>
        <dbReference type="ARBA" id="ARBA00009387"/>
    </source>
</evidence>
<proteinExistence type="inferred from homology"/>
<protein>
    <submittedName>
        <fullName evidence="4">Lytic transglycosylase</fullName>
    </submittedName>
</protein>
<dbReference type="Gene3D" id="1.10.530.10">
    <property type="match status" value="1"/>
</dbReference>
<gene>
    <name evidence="4" type="ORF">CPY51_12230</name>
</gene>
<dbReference type="Pfam" id="PF01464">
    <property type="entry name" value="SLT"/>
    <property type="match status" value="1"/>
</dbReference>
<dbReference type="InterPro" id="IPR023346">
    <property type="entry name" value="Lysozyme-like_dom_sf"/>
</dbReference>
<dbReference type="EMBL" id="PCDP01000035">
    <property type="protein sequence ID" value="PZM14117.1"/>
    <property type="molecule type" value="Genomic_DNA"/>
</dbReference>
<comment type="similarity">
    <text evidence="2">Belongs to the virb1 family.</text>
</comment>
<organism evidence="4 5">
    <name type="scientific">Rhizobium tubonense</name>
    <dbReference type="NCBI Taxonomy" id="484088"/>
    <lineage>
        <taxon>Bacteria</taxon>
        <taxon>Pseudomonadati</taxon>
        <taxon>Pseudomonadota</taxon>
        <taxon>Alphaproteobacteria</taxon>
        <taxon>Hyphomicrobiales</taxon>
        <taxon>Rhizobiaceae</taxon>
        <taxon>Rhizobium/Agrobacterium group</taxon>
        <taxon>Rhizobium</taxon>
    </lineage>
</organism>
<dbReference type="InterPro" id="IPR008258">
    <property type="entry name" value="Transglycosylase_SLT_dom_1"/>
</dbReference>
<comment type="similarity">
    <text evidence="1">Belongs to the transglycosylase Slt family.</text>
</comment>
<keyword evidence="5" id="KW-1185">Reference proteome</keyword>
<dbReference type="AlphaFoldDB" id="A0A2W4CMR2"/>
<dbReference type="OrthoDB" id="9788661at2"/>
<dbReference type="PANTHER" id="PTHR37423:SF2">
    <property type="entry name" value="MEMBRANE-BOUND LYTIC MUREIN TRANSGLYCOSYLASE C"/>
    <property type="match status" value="1"/>
</dbReference>
<evidence type="ECO:0000256" key="1">
    <source>
        <dbReference type="ARBA" id="ARBA00007734"/>
    </source>
</evidence>
<evidence type="ECO:0000313" key="4">
    <source>
        <dbReference type="EMBL" id="PZM14117.1"/>
    </source>
</evidence>
<evidence type="ECO:0000259" key="3">
    <source>
        <dbReference type="Pfam" id="PF01464"/>
    </source>
</evidence>